<dbReference type="EMBL" id="CP003629">
    <property type="protein sequence ID" value="AFQ44534.1"/>
    <property type="molecule type" value="Genomic_DNA"/>
</dbReference>
<reference evidence="5" key="2">
    <citation type="submission" date="2012-08" db="EMBL/GenBank/DDBJ databases">
        <title>Finished genome of Desulfosporosinus meridiei DSM 13257.</title>
        <authorList>
            <person name="Huntemann M."/>
            <person name="Wei C.-L."/>
            <person name="Han J."/>
            <person name="Detter J.C."/>
            <person name="Han C."/>
            <person name="Davenport K."/>
            <person name="Daligault H."/>
            <person name="Erkkila T."/>
            <person name="Gu W."/>
            <person name="Munk A.C.C."/>
            <person name="Teshima H."/>
            <person name="Xu Y."/>
            <person name="Chain P."/>
            <person name="Tapia R."/>
            <person name="Chen A."/>
            <person name="Krypides N."/>
            <person name="Mavromatis K."/>
            <person name="Markowitz V."/>
            <person name="Szeto E."/>
            <person name="Ivanova N."/>
            <person name="Mikhailova N."/>
            <person name="Ovchinnikova G."/>
            <person name="Pagani I."/>
            <person name="Pati A."/>
            <person name="Goodwin L."/>
            <person name="Peters L."/>
            <person name="Pitluck S."/>
            <person name="Woyke T."/>
            <person name="Pester M."/>
            <person name="Spring S."/>
            <person name="Ollivier B."/>
            <person name="Rattei T."/>
            <person name="Klenk H.-P."/>
            <person name="Wagner M."/>
            <person name="Loy A."/>
        </authorList>
    </citation>
    <scope>NUCLEOTIDE SEQUENCE [LARGE SCALE GENOMIC DNA]</scope>
    <source>
        <strain evidence="5">ATCC BAA-275 / DSM 13257 / NCIMB 13706 / S10</strain>
    </source>
</reference>
<dbReference type="SMART" id="SM00304">
    <property type="entry name" value="HAMP"/>
    <property type="match status" value="1"/>
</dbReference>
<dbReference type="Gene3D" id="6.10.340.10">
    <property type="match status" value="1"/>
</dbReference>
<dbReference type="CDD" id="cd12912">
    <property type="entry name" value="PDC2_MCP_like"/>
    <property type="match status" value="1"/>
</dbReference>
<dbReference type="InterPro" id="IPR003660">
    <property type="entry name" value="HAMP_dom"/>
</dbReference>
<dbReference type="GO" id="GO:0007165">
    <property type="term" value="P:signal transduction"/>
    <property type="evidence" value="ECO:0007669"/>
    <property type="project" value="InterPro"/>
</dbReference>
<dbReference type="Gene3D" id="3.30.70.270">
    <property type="match status" value="1"/>
</dbReference>
<dbReference type="InterPro" id="IPR043128">
    <property type="entry name" value="Rev_trsase/Diguanyl_cyclase"/>
</dbReference>
<feature type="domain" description="HAMP" evidence="2">
    <location>
        <begin position="317"/>
        <end position="369"/>
    </location>
</feature>
<dbReference type="SUPFAM" id="SSF55073">
    <property type="entry name" value="Nucleotide cyclase"/>
    <property type="match status" value="1"/>
</dbReference>
<dbReference type="CDD" id="cd06225">
    <property type="entry name" value="HAMP"/>
    <property type="match status" value="1"/>
</dbReference>
<keyword evidence="1" id="KW-0472">Membrane</keyword>
<dbReference type="RefSeq" id="WP_014903447.1">
    <property type="nucleotide sequence ID" value="NC_018515.1"/>
</dbReference>
<accession>J7IWK5</accession>
<dbReference type="STRING" id="768704.Desmer_2620"/>
<gene>
    <name evidence="4" type="ordered locus">Desmer_2620</name>
</gene>
<dbReference type="Pfam" id="PF00672">
    <property type="entry name" value="HAMP"/>
    <property type="match status" value="1"/>
</dbReference>
<evidence type="ECO:0000313" key="5">
    <source>
        <dbReference type="Proteomes" id="UP000005262"/>
    </source>
</evidence>
<dbReference type="SMART" id="SM00267">
    <property type="entry name" value="GGDEF"/>
    <property type="match status" value="1"/>
</dbReference>
<dbReference type="PROSITE" id="PS50887">
    <property type="entry name" value="GGDEF"/>
    <property type="match status" value="1"/>
</dbReference>
<keyword evidence="1" id="KW-1133">Transmembrane helix</keyword>
<dbReference type="PANTHER" id="PTHR45138">
    <property type="entry name" value="REGULATORY COMPONENTS OF SENSORY TRANSDUCTION SYSTEM"/>
    <property type="match status" value="1"/>
</dbReference>
<dbReference type="eggNOG" id="COG3706">
    <property type="taxonomic scope" value="Bacteria"/>
</dbReference>
<feature type="domain" description="GGDEF" evidence="3">
    <location>
        <begin position="405"/>
        <end position="546"/>
    </location>
</feature>
<evidence type="ECO:0000259" key="2">
    <source>
        <dbReference type="PROSITE" id="PS50885"/>
    </source>
</evidence>
<dbReference type="InterPro" id="IPR000160">
    <property type="entry name" value="GGDEF_dom"/>
</dbReference>
<dbReference type="Gene3D" id="3.30.450.20">
    <property type="entry name" value="PAS domain"/>
    <property type="match status" value="1"/>
</dbReference>
<evidence type="ECO:0000259" key="3">
    <source>
        <dbReference type="PROSITE" id="PS50887"/>
    </source>
</evidence>
<proteinExistence type="predicted"/>
<dbReference type="InterPro" id="IPR029787">
    <property type="entry name" value="Nucleotide_cyclase"/>
</dbReference>
<feature type="transmembrane region" description="Helical" evidence="1">
    <location>
        <begin position="298"/>
        <end position="320"/>
    </location>
</feature>
<dbReference type="FunFam" id="3.30.70.270:FF:000001">
    <property type="entry name" value="Diguanylate cyclase domain protein"/>
    <property type="match status" value="1"/>
</dbReference>
<evidence type="ECO:0000256" key="1">
    <source>
        <dbReference type="SAM" id="Phobius"/>
    </source>
</evidence>
<dbReference type="OrthoDB" id="9783388at2"/>
<keyword evidence="5" id="KW-1185">Reference proteome</keyword>
<dbReference type="PROSITE" id="PS50885">
    <property type="entry name" value="HAMP"/>
    <property type="match status" value="1"/>
</dbReference>
<dbReference type="Pfam" id="PF00990">
    <property type="entry name" value="GGDEF"/>
    <property type="match status" value="1"/>
</dbReference>
<dbReference type="GO" id="GO:0016020">
    <property type="term" value="C:membrane"/>
    <property type="evidence" value="ECO:0007669"/>
    <property type="project" value="InterPro"/>
</dbReference>
<name>J7IWK5_DESMD</name>
<evidence type="ECO:0000313" key="4">
    <source>
        <dbReference type="EMBL" id="AFQ44534.1"/>
    </source>
</evidence>
<reference evidence="4 5" key="1">
    <citation type="journal article" date="2012" name="J. Bacteriol.">
        <title>Complete genome sequences of Desulfosporosinus orientis DSM765T, Desulfosporosinus youngiae DSM17734T, Desulfosporosinus meridiei DSM13257T, and Desulfosporosinus acidiphilus DSM22704T.</title>
        <authorList>
            <person name="Pester M."/>
            <person name="Brambilla E."/>
            <person name="Alazard D."/>
            <person name="Rattei T."/>
            <person name="Weinmaier T."/>
            <person name="Han J."/>
            <person name="Lucas S."/>
            <person name="Lapidus A."/>
            <person name="Cheng J.F."/>
            <person name="Goodwin L."/>
            <person name="Pitluck S."/>
            <person name="Peters L."/>
            <person name="Ovchinnikova G."/>
            <person name="Teshima H."/>
            <person name="Detter J.C."/>
            <person name="Han C.S."/>
            <person name="Tapia R."/>
            <person name="Land M.L."/>
            <person name="Hauser L."/>
            <person name="Kyrpides N.C."/>
            <person name="Ivanova N.N."/>
            <person name="Pagani I."/>
            <person name="Huntmann M."/>
            <person name="Wei C.L."/>
            <person name="Davenport K.W."/>
            <person name="Daligault H."/>
            <person name="Chain P.S."/>
            <person name="Chen A."/>
            <person name="Mavromatis K."/>
            <person name="Markowitz V."/>
            <person name="Szeto E."/>
            <person name="Mikhailova N."/>
            <person name="Pati A."/>
            <person name="Wagner M."/>
            <person name="Woyke T."/>
            <person name="Ollivier B."/>
            <person name="Klenk H.P."/>
            <person name="Spring S."/>
            <person name="Loy A."/>
        </authorList>
    </citation>
    <scope>NUCLEOTIDE SEQUENCE [LARGE SCALE GENOMIC DNA]</scope>
    <source>
        <strain evidence="5">ATCC BAA-275 / DSM 13257 / NCIMB 13706 / S10</strain>
    </source>
</reference>
<keyword evidence="1" id="KW-0812">Transmembrane</keyword>
<dbReference type="HOGENOM" id="CLU_000445_134_4_9"/>
<dbReference type="KEGG" id="dmi:Desmer_2620"/>
<dbReference type="CDD" id="cd01949">
    <property type="entry name" value="GGDEF"/>
    <property type="match status" value="1"/>
</dbReference>
<dbReference type="GO" id="GO:0052621">
    <property type="term" value="F:diguanylate cyclase activity"/>
    <property type="evidence" value="ECO:0007669"/>
    <property type="project" value="TreeGrafter"/>
</dbReference>
<dbReference type="SUPFAM" id="SSF158472">
    <property type="entry name" value="HAMP domain-like"/>
    <property type="match status" value="1"/>
</dbReference>
<dbReference type="PANTHER" id="PTHR45138:SF9">
    <property type="entry name" value="DIGUANYLATE CYCLASE DGCM-RELATED"/>
    <property type="match status" value="1"/>
</dbReference>
<dbReference type="AlphaFoldDB" id="J7IWK5"/>
<feature type="transmembrane region" description="Helical" evidence="1">
    <location>
        <begin position="17"/>
        <end position="40"/>
    </location>
</feature>
<dbReference type="Proteomes" id="UP000005262">
    <property type="component" value="Chromosome"/>
</dbReference>
<organism evidence="4 5">
    <name type="scientific">Desulfosporosinus meridiei (strain ATCC BAA-275 / DSM 13257 / KCTC 12902 / NCIMB 13706 / S10)</name>
    <dbReference type="NCBI Taxonomy" id="768704"/>
    <lineage>
        <taxon>Bacteria</taxon>
        <taxon>Bacillati</taxon>
        <taxon>Bacillota</taxon>
        <taxon>Clostridia</taxon>
        <taxon>Eubacteriales</taxon>
        <taxon>Desulfitobacteriaceae</taxon>
        <taxon>Desulfosporosinus</taxon>
    </lineage>
</organism>
<dbReference type="InterPro" id="IPR050469">
    <property type="entry name" value="Diguanylate_Cyclase"/>
</dbReference>
<dbReference type="CDD" id="cd18773">
    <property type="entry name" value="PDC1_HK_sensor"/>
    <property type="match status" value="1"/>
</dbReference>
<sequence>MDSSLNFIYKSKLFKQLIGIIVILIILAIGIPGAFTLFYMTPHLVKERYHQVMLNDVDFLAARLDWNLKKSLNDVDYLSRKIGLSTPQRLKEAGEAIEIFVKGSSIFTGGALTDLQGIVQLFYTSPQGLVELRQTSNISYRDYIQAPLKTNRIYLSDVVLTKTSDASPVIFVSNVVIEGGQTSGVLAMSINLWNSNNIFNSLFQGFQNNKQGNLYVVDGHGTIVYHKDKEMVGKTVAEREILSYIYAQKEGIVDSISTKIGDVCVAFGKLDTNNWVVVYEIPHKDIYAMSRVNMDMTIGTMLLVIALGLLVSVIFAQLIIKPLEEITLATEQVAAGDLNRQINFKGHPDFQRVIQNFNIMTSNLKVQYKELEKLSLKDYLTGLANRRYFEQQFNLELDRACRLEHPSTLLMLDVDNFKIINDKFGHLEGDKALKALAKVLRDSVREMDLPVRFGGEEFLVMLPETSLERGRIVAEKIRERISEIKIISRKGNIMFTVSIGMTSTEQLEGFDGSSLESAGLSLLKQADEALYLAKSKGKNRVETYQLS</sequence>
<protein>
    <submittedName>
        <fullName evidence="4">Diguanylate cyclase (GGDEF) domain-containing protein</fullName>
    </submittedName>
</protein>
<dbReference type="NCBIfam" id="TIGR00254">
    <property type="entry name" value="GGDEF"/>
    <property type="match status" value="1"/>
</dbReference>